<dbReference type="EMBL" id="CANTFM010000336">
    <property type="protein sequence ID" value="CAI5718747.1"/>
    <property type="molecule type" value="Genomic_DNA"/>
</dbReference>
<name>A0AAV0TEU2_9STRA</name>
<dbReference type="AlphaFoldDB" id="A0AAV0TEU2"/>
<evidence type="ECO:0000313" key="1">
    <source>
        <dbReference type="EMBL" id="CAI5718747.1"/>
    </source>
</evidence>
<comment type="caution">
    <text evidence="1">The sequence shown here is derived from an EMBL/GenBank/DDBJ whole genome shotgun (WGS) entry which is preliminary data.</text>
</comment>
<keyword evidence="2" id="KW-1185">Reference proteome</keyword>
<organism evidence="1 2">
    <name type="scientific">Peronospora destructor</name>
    <dbReference type="NCBI Taxonomy" id="86335"/>
    <lineage>
        <taxon>Eukaryota</taxon>
        <taxon>Sar</taxon>
        <taxon>Stramenopiles</taxon>
        <taxon>Oomycota</taxon>
        <taxon>Peronosporomycetes</taxon>
        <taxon>Peronosporales</taxon>
        <taxon>Peronosporaceae</taxon>
        <taxon>Peronospora</taxon>
    </lineage>
</organism>
<protein>
    <submittedName>
        <fullName evidence="1">Uncharacterized protein</fullName>
    </submittedName>
</protein>
<proteinExistence type="predicted"/>
<reference evidence="1" key="1">
    <citation type="submission" date="2022-12" db="EMBL/GenBank/DDBJ databases">
        <authorList>
            <person name="Webb A."/>
        </authorList>
    </citation>
    <scope>NUCLEOTIDE SEQUENCE</scope>
    <source>
        <strain evidence="1">Pd1</strain>
    </source>
</reference>
<accession>A0AAV0TEU2</accession>
<gene>
    <name evidence="1" type="ORF">PDE001_LOCUS1924</name>
</gene>
<evidence type="ECO:0000313" key="2">
    <source>
        <dbReference type="Proteomes" id="UP001162029"/>
    </source>
</evidence>
<sequence length="126" mass="14348">MCYVGIWHDDLSEWPRGFLTTGDVQVDSRNVFVGERLLVARCLDPQHRLFLNFTFDCGSPTIAIHLRREHKAMGGKEVCMSVHKRRYRPTCASASVRRQAELAIQLELDGVCHAVTELPGSRMKCF</sequence>
<dbReference type="Proteomes" id="UP001162029">
    <property type="component" value="Unassembled WGS sequence"/>
</dbReference>